<dbReference type="Pfam" id="PF13377">
    <property type="entry name" value="Peripla_BP_3"/>
    <property type="match status" value="1"/>
</dbReference>
<dbReference type="InterPro" id="IPR028082">
    <property type="entry name" value="Peripla_BP_I"/>
</dbReference>
<dbReference type="EMBL" id="JALKHS010000006">
    <property type="protein sequence ID" value="MCK0530705.1"/>
    <property type="molecule type" value="Genomic_DNA"/>
</dbReference>
<evidence type="ECO:0000259" key="4">
    <source>
        <dbReference type="PROSITE" id="PS50932"/>
    </source>
</evidence>
<dbReference type="PROSITE" id="PS50932">
    <property type="entry name" value="HTH_LACI_2"/>
    <property type="match status" value="1"/>
</dbReference>
<dbReference type="Pfam" id="PF00356">
    <property type="entry name" value="LacI"/>
    <property type="match status" value="1"/>
</dbReference>
<dbReference type="Gene3D" id="3.40.50.2300">
    <property type="match status" value="2"/>
</dbReference>
<keyword evidence="2" id="KW-0238">DNA-binding</keyword>
<keyword evidence="6" id="KW-1185">Reference proteome</keyword>
<evidence type="ECO:0000313" key="6">
    <source>
        <dbReference type="Proteomes" id="UP001203512"/>
    </source>
</evidence>
<accession>A0ABT0DUC1</accession>
<dbReference type="SMART" id="SM00354">
    <property type="entry name" value="HTH_LACI"/>
    <property type="match status" value="1"/>
</dbReference>
<reference evidence="5 6" key="1">
    <citation type="submission" date="2022-04" db="EMBL/GenBank/DDBJ databases">
        <authorList>
            <person name="Huq M.A."/>
        </authorList>
    </citation>
    <scope>NUCLEOTIDE SEQUENCE [LARGE SCALE GENOMIC DNA]</scope>
    <source>
        <strain evidence="5 6">MAH-33</strain>
    </source>
</reference>
<dbReference type="SUPFAM" id="SSF53822">
    <property type="entry name" value="Periplasmic binding protein-like I"/>
    <property type="match status" value="1"/>
</dbReference>
<keyword evidence="1" id="KW-0805">Transcription regulation</keyword>
<proteinExistence type="predicted"/>
<organism evidence="5 6">
    <name type="scientific">Sphingobium agri</name>
    <dbReference type="NCBI Taxonomy" id="2933566"/>
    <lineage>
        <taxon>Bacteria</taxon>
        <taxon>Pseudomonadati</taxon>
        <taxon>Pseudomonadota</taxon>
        <taxon>Alphaproteobacteria</taxon>
        <taxon>Sphingomonadales</taxon>
        <taxon>Sphingomonadaceae</taxon>
        <taxon>Sphingobium</taxon>
    </lineage>
</organism>
<dbReference type="RefSeq" id="WP_247230294.1">
    <property type="nucleotide sequence ID" value="NZ_JALKHS010000006.1"/>
</dbReference>
<evidence type="ECO:0000256" key="2">
    <source>
        <dbReference type="ARBA" id="ARBA00023125"/>
    </source>
</evidence>
<name>A0ABT0DUC1_9SPHN</name>
<dbReference type="Gene3D" id="1.10.260.40">
    <property type="entry name" value="lambda repressor-like DNA-binding domains"/>
    <property type="match status" value="1"/>
</dbReference>
<sequence>MEQGASPRRKGPGVTQEEVGRLAGVSGKTVARVIANDPHVSEATREKVEAAIRQTGFRPNFAARSLAAAKSYLIAIFLPDHSSLYHADLFRSAAAACAAKGYHLLLEQYEADSSASALERYDISLRQTRCDGVILAPPLSNDRQLIDRLTADAMPHVLIAPADAEGRSPAVLADESAGVIALFDHLWSLGHRTFGLCTPPPGRPYLHRRNEIFLQCLAGQGAAASAVKLAPFRWEGSTMLSGRTAARFLLDGPDSPDAIFAFNDEYAHGVMIGAQERGLPVPDALSVAGFDDGAAAQFAWPPLTTIRQPLDLMAKKAVELITEGGESCLCAVELMVRQSTGRKAD</sequence>
<dbReference type="InterPro" id="IPR000843">
    <property type="entry name" value="HTH_LacI"/>
</dbReference>
<comment type="caution">
    <text evidence="5">The sequence shown here is derived from an EMBL/GenBank/DDBJ whole genome shotgun (WGS) entry which is preliminary data.</text>
</comment>
<keyword evidence="3" id="KW-0804">Transcription</keyword>
<dbReference type="InterPro" id="IPR046335">
    <property type="entry name" value="LacI/GalR-like_sensor"/>
</dbReference>
<dbReference type="SUPFAM" id="SSF47413">
    <property type="entry name" value="lambda repressor-like DNA-binding domains"/>
    <property type="match status" value="1"/>
</dbReference>
<dbReference type="Proteomes" id="UP001203512">
    <property type="component" value="Unassembled WGS sequence"/>
</dbReference>
<dbReference type="CDD" id="cd01392">
    <property type="entry name" value="HTH_LacI"/>
    <property type="match status" value="1"/>
</dbReference>
<dbReference type="PANTHER" id="PTHR30146">
    <property type="entry name" value="LACI-RELATED TRANSCRIPTIONAL REPRESSOR"/>
    <property type="match status" value="1"/>
</dbReference>
<protein>
    <submittedName>
        <fullName evidence="5">LacI family transcriptional regulator</fullName>
    </submittedName>
</protein>
<gene>
    <name evidence="5" type="ORF">MU848_03790</name>
</gene>
<evidence type="ECO:0000256" key="1">
    <source>
        <dbReference type="ARBA" id="ARBA00023015"/>
    </source>
</evidence>
<dbReference type="InterPro" id="IPR010982">
    <property type="entry name" value="Lambda_DNA-bd_dom_sf"/>
</dbReference>
<evidence type="ECO:0000313" key="5">
    <source>
        <dbReference type="EMBL" id="MCK0530705.1"/>
    </source>
</evidence>
<feature type="domain" description="HTH lacI-type" evidence="4">
    <location>
        <begin position="14"/>
        <end position="68"/>
    </location>
</feature>
<dbReference type="PANTHER" id="PTHR30146:SF153">
    <property type="entry name" value="LACTOSE OPERON REPRESSOR"/>
    <property type="match status" value="1"/>
</dbReference>
<evidence type="ECO:0000256" key="3">
    <source>
        <dbReference type="ARBA" id="ARBA00023163"/>
    </source>
</evidence>